<reference evidence="5 6" key="2">
    <citation type="submission" date="2020-08" db="EMBL/GenBank/DDBJ databases">
        <title>Adhaeribacter dokdonensis sp. nov., isolated from the rhizosphere of Elymus tsukushiensis, a plant native to the Dokdo Islands, Republic of Korea.</title>
        <authorList>
            <person name="Ghim S.Y."/>
        </authorList>
    </citation>
    <scope>NUCLEOTIDE SEQUENCE [LARGE SCALE GENOMIC DNA]</scope>
    <source>
        <strain evidence="5 6">KUDC8001</strain>
    </source>
</reference>
<dbReference type="Pfam" id="PF02574">
    <property type="entry name" value="S-methyl_trans"/>
    <property type="match status" value="1"/>
</dbReference>
<evidence type="ECO:0000313" key="5">
    <source>
        <dbReference type="EMBL" id="QMU27333.1"/>
    </source>
</evidence>
<feature type="binding site" evidence="3">
    <location>
        <position position="297"/>
    </location>
    <ligand>
        <name>Zn(2+)</name>
        <dbReference type="ChEBI" id="CHEBI:29105"/>
    </ligand>
</feature>
<dbReference type="GO" id="GO:0008168">
    <property type="term" value="F:methyltransferase activity"/>
    <property type="evidence" value="ECO:0007669"/>
    <property type="project" value="UniProtKB-UniRule"/>
</dbReference>
<evidence type="ECO:0000256" key="2">
    <source>
        <dbReference type="ARBA" id="ARBA00022679"/>
    </source>
</evidence>
<dbReference type="InterPro" id="IPR003726">
    <property type="entry name" value="HCY_dom"/>
</dbReference>
<dbReference type="RefSeq" id="WP_182414529.1">
    <property type="nucleotide sequence ID" value="NZ_CP055153.1"/>
</dbReference>
<comment type="cofactor">
    <cofactor evidence="3">
        <name>Zn(2+)</name>
        <dbReference type="ChEBI" id="CHEBI:29105"/>
    </cofactor>
</comment>
<dbReference type="KEGG" id="add:HUW48_04470"/>
<keyword evidence="1 3" id="KW-0489">Methyltransferase</keyword>
<dbReference type="InterPro" id="IPR036589">
    <property type="entry name" value="HCY_dom_sf"/>
</dbReference>
<evidence type="ECO:0000256" key="1">
    <source>
        <dbReference type="ARBA" id="ARBA00022603"/>
    </source>
</evidence>
<proteinExistence type="predicted"/>
<keyword evidence="6" id="KW-1185">Reference proteome</keyword>
<dbReference type="Proteomes" id="UP000514509">
    <property type="component" value="Chromosome"/>
</dbReference>
<keyword evidence="3" id="KW-0479">Metal-binding</keyword>
<feature type="domain" description="Hcy-binding" evidence="4">
    <location>
        <begin position="4"/>
        <end position="311"/>
    </location>
</feature>
<accession>A0A7L7L3I5</accession>
<evidence type="ECO:0000313" key="6">
    <source>
        <dbReference type="Proteomes" id="UP000514509"/>
    </source>
</evidence>
<keyword evidence="3" id="KW-0862">Zinc</keyword>
<dbReference type="GO" id="GO:0046872">
    <property type="term" value="F:metal ion binding"/>
    <property type="evidence" value="ECO:0007669"/>
    <property type="project" value="UniProtKB-KW"/>
</dbReference>
<feature type="binding site" evidence="3">
    <location>
        <position position="296"/>
    </location>
    <ligand>
        <name>Zn(2+)</name>
        <dbReference type="ChEBI" id="CHEBI:29105"/>
    </ligand>
</feature>
<feature type="binding site" evidence="3">
    <location>
        <position position="227"/>
    </location>
    <ligand>
        <name>Zn(2+)</name>
        <dbReference type="ChEBI" id="CHEBI:29105"/>
    </ligand>
</feature>
<sequence length="314" mass="35294">MIKYRTKLPQLGNDIFLTDGGLETTLVFLQGIELPFFAAFNLLKQETGKQVLRNYFRKYLTLAQEYKTGFILEAPTWRANKDWGTKLGYTTASLDQINSIAIAEMEALRDEFEKFHLPIVISGNIGPRGDGYVPSSIMTSSEAADYHSRQIETFSKTNADLVSAFTLNYTDEAIGIIQAAKKYQMPVVISFTVETDGSLPSGQLLKEAIQEADKATDNYSAYFMINCAHPHHFIHELQSRENWVSRIKGIRANASTKSHAELDESEHLDVGDKQELAHSYEQLKQLLPQLNVIGGCCGTDHTHLEKICTQLFHP</sequence>
<evidence type="ECO:0000256" key="3">
    <source>
        <dbReference type="PROSITE-ProRule" id="PRU00333"/>
    </source>
</evidence>
<dbReference type="PANTHER" id="PTHR11103">
    <property type="entry name" value="SLR1189 PROTEIN"/>
    <property type="match status" value="1"/>
</dbReference>
<dbReference type="AlphaFoldDB" id="A0A7L7L3I5"/>
<dbReference type="SUPFAM" id="SSF82282">
    <property type="entry name" value="Homocysteine S-methyltransferase"/>
    <property type="match status" value="1"/>
</dbReference>
<dbReference type="PROSITE" id="PS50970">
    <property type="entry name" value="HCY"/>
    <property type="match status" value="1"/>
</dbReference>
<name>A0A7L7L3I5_9BACT</name>
<protein>
    <submittedName>
        <fullName evidence="5">Homocysteine S-methyltransferase family protein</fullName>
    </submittedName>
</protein>
<evidence type="ECO:0000259" key="4">
    <source>
        <dbReference type="PROSITE" id="PS50970"/>
    </source>
</evidence>
<reference evidence="5 6" key="1">
    <citation type="submission" date="2020-06" db="EMBL/GenBank/DDBJ databases">
        <authorList>
            <person name="Hwang Y.J."/>
        </authorList>
    </citation>
    <scope>NUCLEOTIDE SEQUENCE [LARGE SCALE GENOMIC DNA]</scope>
    <source>
        <strain evidence="5 6">KUDC8001</strain>
    </source>
</reference>
<organism evidence="5 6">
    <name type="scientific">Adhaeribacter radiodurans</name>
    <dbReference type="NCBI Taxonomy" id="2745197"/>
    <lineage>
        <taxon>Bacteria</taxon>
        <taxon>Pseudomonadati</taxon>
        <taxon>Bacteroidota</taxon>
        <taxon>Cytophagia</taxon>
        <taxon>Cytophagales</taxon>
        <taxon>Hymenobacteraceae</taxon>
        <taxon>Adhaeribacter</taxon>
    </lineage>
</organism>
<keyword evidence="2 3" id="KW-0808">Transferase</keyword>
<gene>
    <name evidence="5" type="ORF">HUW48_04470</name>
</gene>
<dbReference type="EMBL" id="CP055153">
    <property type="protein sequence ID" value="QMU27333.1"/>
    <property type="molecule type" value="Genomic_DNA"/>
</dbReference>
<dbReference type="PANTHER" id="PTHR11103:SF18">
    <property type="entry name" value="SLR1189 PROTEIN"/>
    <property type="match status" value="1"/>
</dbReference>
<dbReference type="GO" id="GO:0032259">
    <property type="term" value="P:methylation"/>
    <property type="evidence" value="ECO:0007669"/>
    <property type="project" value="UniProtKB-KW"/>
</dbReference>
<dbReference type="Gene3D" id="3.20.20.330">
    <property type="entry name" value="Homocysteine-binding-like domain"/>
    <property type="match status" value="1"/>
</dbReference>